<name>N1PCM8_DOTSN</name>
<evidence type="ECO:0000313" key="2">
    <source>
        <dbReference type="EMBL" id="EME40288.1"/>
    </source>
</evidence>
<feature type="compositionally biased region" description="Low complexity" evidence="1">
    <location>
        <begin position="46"/>
        <end position="56"/>
    </location>
</feature>
<reference evidence="3" key="1">
    <citation type="journal article" date="2012" name="PLoS Genet.">
        <title>The genomes of the fungal plant pathogens Cladosporium fulvum and Dothistroma septosporum reveal adaptation to different hosts and lifestyles but also signatures of common ancestry.</title>
        <authorList>
            <person name="de Wit P.J.G.M."/>
            <person name="van der Burgt A."/>
            <person name="Oekmen B."/>
            <person name="Stergiopoulos I."/>
            <person name="Abd-Elsalam K.A."/>
            <person name="Aerts A.L."/>
            <person name="Bahkali A.H."/>
            <person name="Beenen H.G."/>
            <person name="Chettri P."/>
            <person name="Cox M.P."/>
            <person name="Datema E."/>
            <person name="de Vries R.P."/>
            <person name="Dhillon B."/>
            <person name="Ganley A.R."/>
            <person name="Griffiths S.A."/>
            <person name="Guo Y."/>
            <person name="Hamelin R.C."/>
            <person name="Henrissat B."/>
            <person name="Kabir M.S."/>
            <person name="Jashni M.K."/>
            <person name="Kema G."/>
            <person name="Klaubauf S."/>
            <person name="Lapidus A."/>
            <person name="Levasseur A."/>
            <person name="Lindquist E."/>
            <person name="Mehrabi R."/>
            <person name="Ohm R.A."/>
            <person name="Owen T.J."/>
            <person name="Salamov A."/>
            <person name="Schwelm A."/>
            <person name="Schijlen E."/>
            <person name="Sun H."/>
            <person name="van den Burg H.A."/>
            <person name="van Ham R.C.H.J."/>
            <person name="Zhang S."/>
            <person name="Goodwin S.B."/>
            <person name="Grigoriev I.V."/>
            <person name="Collemare J."/>
            <person name="Bradshaw R.E."/>
        </authorList>
    </citation>
    <scope>NUCLEOTIDE SEQUENCE [LARGE SCALE GENOMIC DNA]</scope>
    <source>
        <strain evidence="3">NZE10 / CBS 128990</strain>
    </source>
</reference>
<gene>
    <name evidence="2" type="ORF">DOTSEDRAFT_74930</name>
</gene>
<dbReference type="EMBL" id="KB446544">
    <property type="protein sequence ID" value="EME40288.1"/>
    <property type="molecule type" value="Genomic_DNA"/>
</dbReference>
<proteinExistence type="predicted"/>
<sequence length="75" mass="8785">MPRKVRAAPDERSLTRRSSVGCRNVSPTLWLLRRRHPAIFCKQQPRRTSTSTPATRYKARHEVSMKPPWKACRLD</sequence>
<keyword evidence="3" id="KW-1185">Reference proteome</keyword>
<evidence type="ECO:0000313" key="3">
    <source>
        <dbReference type="Proteomes" id="UP000016933"/>
    </source>
</evidence>
<organism evidence="2 3">
    <name type="scientific">Dothistroma septosporum (strain NZE10 / CBS 128990)</name>
    <name type="common">Red band needle blight fungus</name>
    <name type="synonym">Mycosphaerella pini</name>
    <dbReference type="NCBI Taxonomy" id="675120"/>
    <lineage>
        <taxon>Eukaryota</taxon>
        <taxon>Fungi</taxon>
        <taxon>Dikarya</taxon>
        <taxon>Ascomycota</taxon>
        <taxon>Pezizomycotina</taxon>
        <taxon>Dothideomycetes</taxon>
        <taxon>Dothideomycetidae</taxon>
        <taxon>Mycosphaerellales</taxon>
        <taxon>Mycosphaerellaceae</taxon>
        <taxon>Dothistroma</taxon>
    </lineage>
</organism>
<feature type="region of interest" description="Disordered" evidence="1">
    <location>
        <begin position="44"/>
        <end position="75"/>
    </location>
</feature>
<accession>N1PCM8</accession>
<dbReference type="AlphaFoldDB" id="N1PCM8"/>
<dbReference type="HOGENOM" id="CLU_2671029_0_0_1"/>
<protein>
    <submittedName>
        <fullName evidence="2">Uncharacterized protein</fullName>
    </submittedName>
</protein>
<dbReference type="Proteomes" id="UP000016933">
    <property type="component" value="Unassembled WGS sequence"/>
</dbReference>
<evidence type="ECO:0000256" key="1">
    <source>
        <dbReference type="SAM" id="MobiDB-lite"/>
    </source>
</evidence>
<reference evidence="2 3" key="2">
    <citation type="journal article" date="2012" name="PLoS Pathog.">
        <title>Diverse lifestyles and strategies of plant pathogenesis encoded in the genomes of eighteen Dothideomycetes fungi.</title>
        <authorList>
            <person name="Ohm R.A."/>
            <person name="Feau N."/>
            <person name="Henrissat B."/>
            <person name="Schoch C.L."/>
            <person name="Horwitz B.A."/>
            <person name="Barry K.W."/>
            <person name="Condon B.J."/>
            <person name="Copeland A.C."/>
            <person name="Dhillon B."/>
            <person name="Glaser F."/>
            <person name="Hesse C.N."/>
            <person name="Kosti I."/>
            <person name="LaButti K."/>
            <person name="Lindquist E.A."/>
            <person name="Lucas S."/>
            <person name="Salamov A.A."/>
            <person name="Bradshaw R.E."/>
            <person name="Ciuffetti L."/>
            <person name="Hamelin R.C."/>
            <person name="Kema G.H.J."/>
            <person name="Lawrence C."/>
            <person name="Scott J.A."/>
            <person name="Spatafora J.W."/>
            <person name="Turgeon B.G."/>
            <person name="de Wit P.J.G.M."/>
            <person name="Zhong S."/>
            <person name="Goodwin S.B."/>
            <person name="Grigoriev I.V."/>
        </authorList>
    </citation>
    <scope>NUCLEOTIDE SEQUENCE [LARGE SCALE GENOMIC DNA]</scope>
    <source>
        <strain evidence="3">NZE10 / CBS 128990</strain>
    </source>
</reference>